<gene>
    <name evidence="1" type="ORF">IX84_16125</name>
</gene>
<organism evidence="1 2">
    <name type="scientific">Phaeodactylibacter xiamenensis</name>
    <dbReference type="NCBI Taxonomy" id="1524460"/>
    <lineage>
        <taxon>Bacteria</taxon>
        <taxon>Pseudomonadati</taxon>
        <taxon>Bacteroidota</taxon>
        <taxon>Saprospiria</taxon>
        <taxon>Saprospirales</taxon>
        <taxon>Haliscomenobacteraceae</taxon>
        <taxon>Phaeodactylibacter</taxon>
    </lineage>
</organism>
<name>A0A098S5V0_9BACT</name>
<dbReference type="AlphaFoldDB" id="A0A098S5V0"/>
<keyword evidence="2" id="KW-1185">Reference proteome</keyword>
<evidence type="ECO:0000313" key="2">
    <source>
        <dbReference type="Proteomes" id="UP000029736"/>
    </source>
</evidence>
<dbReference type="Proteomes" id="UP000029736">
    <property type="component" value="Unassembled WGS sequence"/>
</dbReference>
<evidence type="ECO:0008006" key="3">
    <source>
        <dbReference type="Google" id="ProtNLM"/>
    </source>
</evidence>
<dbReference type="Gene3D" id="2.40.160.60">
    <property type="entry name" value="Outer membrane protein transport protein (OMPP1/FadL/TodX)"/>
    <property type="match status" value="1"/>
</dbReference>
<comment type="caution">
    <text evidence="1">The sequence shown here is derived from an EMBL/GenBank/DDBJ whole genome shotgun (WGS) entry which is preliminary data.</text>
</comment>
<reference evidence="1 2" key="1">
    <citation type="journal article" date="2014" name="Int. J. Syst. Evol. Microbiol.">
        <title>Phaeodactylibacter xiamenensis gen. nov., sp. nov., a member of the family Saprospiraceae isolated from the marine alga Phaeodactylum tricornutum.</title>
        <authorList>
            <person name="Chen Z.Jr."/>
            <person name="Lei X."/>
            <person name="Lai Q."/>
            <person name="Li Y."/>
            <person name="Zhang B."/>
            <person name="Zhang J."/>
            <person name="Zhang H."/>
            <person name="Yang L."/>
            <person name="Zheng W."/>
            <person name="Tian Y."/>
            <person name="Yu Z."/>
            <person name="Xu H.Jr."/>
            <person name="Zheng T."/>
        </authorList>
    </citation>
    <scope>NUCLEOTIDE SEQUENCE [LARGE SCALE GENOMIC DNA]</scope>
    <source>
        <strain evidence="1 2">KD52</strain>
    </source>
</reference>
<dbReference type="EMBL" id="JPOS01000038">
    <property type="protein sequence ID" value="KGE87178.1"/>
    <property type="molecule type" value="Genomic_DNA"/>
</dbReference>
<proteinExistence type="predicted"/>
<accession>A0A098S5V0</accession>
<evidence type="ECO:0000313" key="1">
    <source>
        <dbReference type="EMBL" id="KGE87178.1"/>
    </source>
</evidence>
<sequence length="367" mass="39888">MAANATKLMYRTLLFLTAGLLFAFSGQAQKYSNEFLTIGVGGRAHGMGTAVIASVDDVTAGMWNPAGLATLQPDDGYQIGAMHAEWFAGVSNFDYLGFTTALANGNRIGLSLVRFGIDGIPNTLSLYNSDGTINFDNVTEFSAADYAFILSYAKPFKVKKGQLLGGANIKVIHRRIGPFANSWGFGLDAGLQYHIKDWNFGLVAKDVTSTFNAWSFSFSEDEREVLELTNNEVPINSVEITRPQILLGAARRFQFGNVGLMPEANFIFTTDGARNTLLSADPISMDIAGGVEADYKEFVFLRAGVSQFQQITNFDGSENLKVRPSLGVGFRISSLTVDYAYTDLGAEESTYSHIISLHLAIRPKGGR</sequence>
<dbReference type="STRING" id="1524460.IX84_16125"/>
<protein>
    <recommendedName>
        <fullName evidence="3">PorV/PorQ family protein</fullName>
    </recommendedName>
</protein>